<dbReference type="KEGG" id="woc:BA177_14015"/>
<keyword evidence="2" id="KW-1185">Reference proteome</keyword>
<dbReference type="EMBL" id="CP016268">
    <property type="protein sequence ID" value="ANO52159.1"/>
    <property type="molecule type" value="Genomic_DNA"/>
</dbReference>
<organism evidence="1 2">
    <name type="scientific">Woeseia oceani</name>
    <dbReference type="NCBI Taxonomy" id="1548547"/>
    <lineage>
        <taxon>Bacteria</taxon>
        <taxon>Pseudomonadati</taxon>
        <taxon>Pseudomonadota</taxon>
        <taxon>Gammaproteobacteria</taxon>
        <taxon>Woeseiales</taxon>
        <taxon>Woeseiaceae</taxon>
        <taxon>Woeseia</taxon>
    </lineage>
</organism>
<protein>
    <submittedName>
        <fullName evidence="1">Uncharacterized protein</fullName>
    </submittedName>
</protein>
<dbReference type="AlphaFoldDB" id="A0A193LIE1"/>
<evidence type="ECO:0000313" key="2">
    <source>
        <dbReference type="Proteomes" id="UP000092695"/>
    </source>
</evidence>
<evidence type="ECO:0000313" key="1">
    <source>
        <dbReference type="EMBL" id="ANO52159.1"/>
    </source>
</evidence>
<reference evidence="1 2" key="1">
    <citation type="submission" date="2016-06" db="EMBL/GenBank/DDBJ databases">
        <title>Complete genome sequence of a deep-branching marine Gamma Proteobacterium Woeseia oceani type strain XK5.</title>
        <authorList>
            <person name="Mu D."/>
            <person name="Du Z."/>
        </authorList>
    </citation>
    <scope>NUCLEOTIDE SEQUENCE [LARGE SCALE GENOMIC DNA]</scope>
    <source>
        <strain evidence="1 2">XK5</strain>
    </source>
</reference>
<dbReference type="Proteomes" id="UP000092695">
    <property type="component" value="Chromosome"/>
</dbReference>
<accession>A0A193LIE1</accession>
<proteinExistence type="predicted"/>
<name>A0A193LIE1_9GAMM</name>
<gene>
    <name evidence="1" type="ORF">BA177_14015</name>
</gene>
<sequence>MNVALLVCLEICLVPTTTFKAKVWRRYQFLQRRLAALRALKQRLITHFLQRIKFMRTFLAGILVNRHAIISERGKASAELRQRL</sequence>